<evidence type="ECO:0000313" key="1">
    <source>
        <dbReference type="EMBL" id="KNE68117.1"/>
    </source>
</evidence>
<protein>
    <submittedName>
        <fullName evidence="1">Uncharacterized protein</fullName>
    </submittedName>
</protein>
<evidence type="ECO:0000313" key="2">
    <source>
        <dbReference type="Proteomes" id="UP000054350"/>
    </source>
</evidence>
<name>A0A0L0T041_ALLM3</name>
<gene>
    <name evidence="1" type="ORF">AMAG_19846</name>
</gene>
<proteinExistence type="predicted"/>
<keyword evidence="2" id="KW-1185">Reference proteome</keyword>
<accession>A0A0L0T041</accession>
<dbReference type="AlphaFoldDB" id="A0A0L0T041"/>
<reference evidence="2" key="2">
    <citation type="submission" date="2009-11" db="EMBL/GenBank/DDBJ databases">
        <title>The Genome Sequence of Allomyces macrogynus strain ATCC 38327.</title>
        <authorList>
            <consortium name="The Broad Institute Genome Sequencing Platform"/>
            <person name="Russ C."/>
            <person name="Cuomo C."/>
            <person name="Shea T."/>
            <person name="Young S.K."/>
            <person name="Zeng Q."/>
            <person name="Koehrsen M."/>
            <person name="Haas B."/>
            <person name="Borodovsky M."/>
            <person name="Guigo R."/>
            <person name="Alvarado L."/>
            <person name="Berlin A."/>
            <person name="Borenstein D."/>
            <person name="Chen Z."/>
            <person name="Engels R."/>
            <person name="Freedman E."/>
            <person name="Gellesch M."/>
            <person name="Goldberg J."/>
            <person name="Griggs A."/>
            <person name="Gujja S."/>
            <person name="Heiman D."/>
            <person name="Hepburn T."/>
            <person name="Howarth C."/>
            <person name="Jen D."/>
            <person name="Larson L."/>
            <person name="Lewis B."/>
            <person name="Mehta T."/>
            <person name="Park D."/>
            <person name="Pearson M."/>
            <person name="Roberts A."/>
            <person name="Saif S."/>
            <person name="Shenoy N."/>
            <person name="Sisk P."/>
            <person name="Stolte C."/>
            <person name="Sykes S."/>
            <person name="Walk T."/>
            <person name="White J."/>
            <person name="Yandava C."/>
            <person name="Burger G."/>
            <person name="Gray M.W."/>
            <person name="Holland P.W.H."/>
            <person name="King N."/>
            <person name="Lang F.B.F."/>
            <person name="Roger A.J."/>
            <person name="Ruiz-Trillo I."/>
            <person name="Lander E."/>
            <person name="Nusbaum C."/>
        </authorList>
    </citation>
    <scope>NUCLEOTIDE SEQUENCE [LARGE SCALE GENOMIC DNA]</scope>
    <source>
        <strain evidence="2">ATCC 38327</strain>
    </source>
</reference>
<reference evidence="1 2" key="1">
    <citation type="submission" date="2009-11" db="EMBL/GenBank/DDBJ databases">
        <title>Annotation of Allomyces macrogynus ATCC 38327.</title>
        <authorList>
            <consortium name="The Broad Institute Genome Sequencing Platform"/>
            <person name="Russ C."/>
            <person name="Cuomo C."/>
            <person name="Burger G."/>
            <person name="Gray M.W."/>
            <person name="Holland P.W.H."/>
            <person name="King N."/>
            <person name="Lang F.B.F."/>
            <person name="Roger A.J."/>
            <person name="Ruiz-Trillo I."/>
            <person name="Young S.K."/>
            <person name="Zeng Q."/>
            <person name="Gargeya S."/>
            <person name="Fitzgerald M."/>
            <person name="Haas B."/>
            <person name="Abouelleil A."/>
            <person name="Alvarado L."/>
            <person name="Arachchi H.M."/>
            <person name="Berlin A."/>
            <person name="Chapman S.B."/>
            <person name="Gearin G."/>
            <person name="Goldberg J."/>
            <person name="Griggs A."/>
            <person name="Gujja S."/>
            <person name="Hansen M."/>
            <person name="Heiman D."/>
            <person name="Howarth C."/>
            <person name="Larimer J."/>
            <person name="Lui A."/>
            <person name="MacDonald P.J.P."/>
            <person name="McCowen C."/>
            <person name="Montmayeur A."/>
            <person name="Murphy C."/>
            <person name="Neiman D."/>
            <person name="Pearson M."/>
            <person name="Priest M."/>
            <person name="Roberts A."/>
            <person name="Saif S."/>
            <person name="Shea T."/>
            <person name="Sisk P."/>
            <person name="Stolte C."/>
            <person name="Sykes S."/>
            <person name="Wortman J."/>
            <person name="Nusbaum C."/>
            <person name="Birren B."/>
        </authorList>
    </citation>
    <scope>NUCLEOTIDE SEQUENCE [LARGE SCALE GENOMIC DNA]</scope>
    <source>
        <strain evidence="1 2">ATCC 38327</strain>
    </source>
</reference>
<sequence length="147" mass="15786">MAGRPRACGSVGTWTWRRGAAREATEGSSWCWTPRCGAARLAGGGRCFYDGGLVGREHGPCCWLLRQRSGCGSGERGYCRDLSAVITSWSSSSIRPSVSACRAPNDVGWWLVAVAAVRETVMVGCGEIVPCGHEQHCLPRSRGGRRD</sequence>
<dbReference type="EMBL" id="GG745355">
    <property type="protein sequence ID" value="KNE68117.1"/>
    <property type="molecule type" value="Genomic_DNA"/>
</dbReference>
<dbReference type="VEuPathDB" id="FungiDB:AMAG_19846"/>
<dbReference type="Proteomes" id="UP000054350">
    <property type="component" value="Unassembled WGS sequence"/>
</dbReference>
<organism evidence="1 2">
    <name type="scientific">Allomyces macrogynus (strain ATCC 38327)</name>
    <name type="common">Allomyces javanicus var. macrogynus</name>
    <dbReference type="NCBI Taxonomy" id="578462"/>
    <lineage>
        <taxon>Eukaryota</taxon>
        <taxon>Fungi</taxon>
        <taxon>Fungi incertae sedis</taxon>
        <taxon>Blastocladiomycota</taxon>
        <taxon>Blastocladiomycetes</taxon>
        <taxon>Blastocladiales</taxon>
        <taxon>Blastocladiaceae</taxon>
        <taxon>Allomyces</taxon>
    </lineage>
</organism>